<dbReference type="Proteomes" id="UP000077684">
    <property type="component" value="Unassembled WGS sequence"/>
</dbReference>
<dbReference type="PANTHER" id="PTHR11799:SF12">
    <property type="entry name" value="PARAOXONASE-RELATED"/>
    <property type="match status" value="1"/>
</dbReference>
<dbReference type="EMBL" id="LWDE02000541">
    <property type="protein sequence ID" value="KAE8246901.1"/>
    <property type="molecule type" value="Genomic_DNA"/>
</dbReference>
<dbReference type="InterPro" id="IPR011042">
    <property type="entry name" value="6-blade_b-propeller_TolB-like"/>
</dbReference>
<gene>
    <name evidence="1" type="ORF">A4X06_0g4830</name>
</gene>
<comment type="caution">
    <text evidence="1">The sequence shown here is derived from an EMBL/GenBank/DDBJ whole genome shotgun (WGS) entry which is preliminary data.</text>
</comment>
<dbReference type="PANTHER" id="PTHR11799">
    <property type="entry name" value="PARAOXONASE"/>
    <property type="match status" value="1"/>
</dbReference>
<organism evidence="1 2">
    <name type="scientific">Tilletia controversa</name>
    <name type="common">dwarf bunt fungus</name>
    <dbReference type="NCBI Taxonomy" id="13291"/>
    <lineage>
        <taxon>Eukaryota</taxon>
        <taxon>Fungi</taxon>
        <taxon>Dikarya</taxon>
        <taxon>Basidiomycota</taxon>
        <taxon>Ustilaginomycotina</taxon>
        <taxon>Exobasidiomycetes</taxon>
        <taxon>Tilletiales</taxon>
        <taxon>Tilletiaceae</taxon>
        <taxon>Tilletia</taxon>
    </lineage>
</organism>
<dbReference type="AlphaFoldDB" id="A0A8X7MSM3"/>
<dbReference type="SUPFAM" id="SSF63829">
    <property type="entry name" value="Calcium-dependent phosphotriesterase"/>
    <property type="match status" value="1"/>
</dbReference>
<sequence>MASNALLPIAGVALLGLAILYQTNLSASLHAFAGVTRSLDPNMTVLASSQCQSFPDIGACEDGWLHEDSGLLYLACSSLDGRRNWTPTMDKLNAAKRPTTDAIYVVDTRASGSFASRLTKIQPTNYDGTNGDGTLNLHSLAVLEVPSKPKPTEGDDIAFDTGYTPPTLYLYLNNHRPPVDPLTSKPLDAHKFGANSTVEIFKTTLGDKTMEHVRTFADEVIATPNRVAPVSTDSFLVTNDHGSRKTGLLRSLSYVTNDGNIGFCDPTGCKIVADKLGYPNGIIAGAEPNQYWVPTMRDGKLKLFEWQPKDQSLVLIDDIYLDGPPGYPADNLSLNKRTGAILTASFSQAFKAILTHFPNFDNLTPSTVHRVSLNEGKEKFFGAKWKTEKVLEFDGVQFGGYTTAIEDADRKKMWLMGVGCPFVTVCSIS</sequence>
<accession>A0A8X7MSM3</accession>
<evidence type="ECO:0000313" key="2">
    <source>
        <dbReference type="Proteomes" id="UP000077684"/>
    </source>
</evidence>
<proteinExistence type="predicted"/>
<reference evidence="1" key="2">
    <citation type="journal article" date="2019" name="IMA Fungus">
        <title>Genome sequencing and comparison of five Tilletia species to identify candidate genes for the detection of regulated species infecting wheat.</title>
        <authorList>
            <person name="Nguyen H.D.T."/>
            <person name="Sultana T."/>
            <person name="Kesanakurti P."/>
            <person name="Hambleton S."/>
        </authorList>
    </citation>
    <scope>NUCLEOTIDE SEQUENCE</scope>
    <source>
        <strain evidence="1">DAOMC 236426</strain>
    </source>
</reference>
<keyword evidence="2" id="KW-1185">Reference proteome</keyword>
<reference evidence="1" key="1">
    <citation type="submission" date="2016-04" db="EMBL/GenBank/DDBJ databases">
        <authorList>
            <person name="Nguyen H.D."/>
            <person name="Samba Siva P."/>
            <person name="Cullis J."/>
            <person name="Levesque C.A."/>
            <person name="Hambleton S."/>
        </authorList>
    </citation>
    <scope>NUCLEOTIDE SEQUENCE</scope>
    <source>
        <strain evidence="1">DAOMC 236426</strain>
    </source>
</reference>
<dbReference type="Gene3D" id="2.120.10.30">
    <property type="entry name" value="TolB, C-terminal domain"/>
    <property type="match status" value="1"/>
</dbReference>
<dbReference type="InterPro" id="IPR051288">
    <property type="entry name" value="Serum_paraoxonase/arylesterase"/>
</dbReference>
<protein>
    <submittedName>
        <fullName evidence="1">Uncharacterized protein</fullName>
    </submittedName>
</protein>
<evidence type="ECO:0000313" key="1">
    <source>
        <dbReference type="EMBL" id="KAE8246901.1"/>
    </source>
</evidence>
<name>A0A8X7MSM3_9BASI</name>